<evidence type="ECO:0000313" key="11">
    <source>
        <dbReference type="EMBL" id="ACU90892.1"/>
    </source>
</evidence>
<dbReference type="InterPro" id="IPR011060">
    <property type="entry name" value="RibuloseP-bd_barrel"/>
</dbReference>
<evidence type="ECO:0000256" key="8">
    <source>
        <dbReference type="ARBA" id="ARBA00023235"/>
    </source>
</evidence>
<evidence type="ECO:0000256" key="4">
    <source>
        <dbReference type="ARBA" id="ARBA00022272"/>
    </source>
</evidence>
<dbReference type="Pfam" id="PF00697">
    <property type="entry name" value="PRAI"/>
    <property type="match status" value="1"/>
</dbReference>
<dbReference type="AlphaFoldDB" id="C7LU94"/>
<evidence type="ECO:0000256" key="6">
    <source>
        <dbReference type="ARBA" id="ARBA00022822"/>
    </source>
</evidence>
<dbReference type="PANTHER" id="PTHR42894:SF1">
    <property type="entry name" value="N-(5'-PHOSPHORIBOSYL)ANTHRANILATE ISOMERASE"/>
    <property type="match status" value="1"/>
</dbReference>
<comment type="pathway">
    <text evidence="2 9">Amino-acid biosynthesis; L-tryptophan biosynthesis; L-tryptophan from chorismate: step 3/5.</text>
</comment>
<organism evidence="11 12">
    <name type="scientific">Desulfomicrobium baculatum (strain DSM 4028 / VKM B-1378 / X)</name>
    <name type="common">Desulfovibrio baculatus</name>
    <dbReference type="NCBI Taxonomy" id="525897"/>
    <lineage>
        <taxon>Bacteria</taxon>
        <taxon>Pseudomonadati</taxon>
        <taxon>Thermodesulfobacteriota</taxon>
        <taxon>Desulfovibrionia</taxon>
        <taxon>Desulfovibrionales</taxon>
        <taxon>Desulfomicrobiaceae</taxon>
        <taxon>Desulfomicrobium</taxon>
    </lineage>
</organism>
<protein>
    <recommendedName>
        <fullName evidence="4 9">N-(5'-phosphoribosyl)anthranilate isomerase</fullName>
        <shortName evidence="9">PRAI</shortName>
        <ecNumber evidence="3 9">5.3.1.24</ecNumber>
    </recommendedName>
</protein>
<evidence type="ECO:0000256" key="9">
    <source>
        <dbReference type="HAMAP-Rule" id="MF_00135"/>
    </source>
</evidence>
<evidence type="ECO:0000256" key="7">
    <source>
        <dbReference type="ARBA" id="ARBA00023141"/>
    </source>
</evidence>
<dbReference type="HAMAP" id="MF_00135">
    <property type="entry name" value="PRAI"/>
    <property type="match status" value="1"/>
</dbReference>
<dbReference type="UniPathway" id="UPA00035">
    <property type="reaction ID" value="UER00042"/>
</dbReference>
<comment type="similarity">
    <text evidence="9">Belongs to the TrpF family.</text>
</comment>
<dbReference type="PANTHER" id="PTHR42894">
    <property type="entry name" value="N-(5'-PHOSPHORIBOSYL)ANTHRANILATE ISOMERASE"/>
    <property type="match status" value="1"/>
</dbReference>
<keyword evidence="12" id="KW-1185">Reference proteome</keyword>
<dbReference type="Gene3D" id="3.20.20.70">
    <property type="entry name" value="Aldolase class I"/>
    <property type="match status" value="1"/>
</dbReference>
<dbReference type="GO" id="GO:0000162">
    <property type="term" value="P:L-tryptophan biosynthetic process"/>
    <property type="evidence" value="ECO:0007669"/>
    <property type="project" value="UniProtKB-UniRule"/>
</dbReference>
<dbReference type="KEGG" id="dba:Dbac_2816"/>
<evidence type="ECO:0000259" key="10">
    <source>
        <dbReference type="Pfam" id="PF00697"/>
    </source>
</evidence>
<reference evidence="11 12" key="1">
    <citation type="journal article" date="2009" name="Stand. Genomic Sci.">
        <title>Complete genome sequence of Desulfomicrobium baculatum type strain (X).</title>
        <authorList>
            <person name="Copeland A."/>
            <person name="Spring S."/>
            <person name="Goker M."/>
            <person name="Schneider S."/>
            <person name="Lapidus A."/>
            <person name="Del Rio T.G."/>
            <person name="Tice H."/>
            <person name="Cheng J.F."/>
            <person name="Chen F."/>
            <person name="Nolan M."/>
            <person name="Bruce D."/>
            <person name="Goodwin L."/>
            <person name="Pitluck S."/>
            <person name="Ivanova N."/>
            <person name="Mavrommatis K."/>
            <person name="Ovchinnikova G."/>
            <person name="Pati A."/>
            <person name="Chen A."/>
            <person name="Palaniappan K."/>
            <person name="Land M."/>
            <person name="Hauser L."/>
            <person name="Chang Y.J."/>
            <person name="Jeffries C.C."/>
            <person name="Meincke L."/>
            <person name="Sims D."/>
            <person name="Brettin T."/>
            <person name="Detter J.C."/>
            <person name="Han C."/>
            <person name="Chain P."/>
            <person name="Bristow J."/>
            <person name="Eisen J.A."/>
            <person name="Markowitz V."/>
            <person name="Hugenholtz P."/>
            <person name="Kyrpides N.C."/>
            <person name="Klenk H.P."/>
            <person name="Lucas S."/>
        </authorList>
    </citation>
    <scope>NUCLEOTIDE SEQUENCE [LARGE SCALE GENOMIC DNA]</scope>
    <source>
        <strain evidence="12">DSM 4028 / VKM B-1378 / X</strain>
    </source>
</reference>
<name>C7LU94_DESBD</name>
<keyword evidence="8 9" id="KW-0413">Isomerase</keyword>
<dbReference type="EC" id="5.3.1.24" evidence="3 9"/>
<dbReference type="Proteomes" id="UP000002216">
    <property type="component" value="Chromosome"/>
</dbReference>
<evidence type="ECO:0000256" key="3">
    <source>
        <dbReference type="ARBA" id="ARBA00012572"/>
    </source>
</evidence>
<evidence type="ECO:0000256" key="2">
    <source>
        <dbReference type="ARBA" id="ARBA00004664"/>
    </source>
</evidence>
<dbReference type="InterPro" id="IPR044643">
    <property type="entry name" value="TrpF_fam"/>
</dbReference>
<keyword evidence="7 9" id="KW-0057">Aromatic amino acid biosynthesis</keyword>
<dbReference type="SUPFAM" id="SSF51366">
    <property type="entry name" value="Ribulose-phoshate binding barrel"/>
    <property type="match status" value="1"/>
</dbReference>
<keyword evidence="6 9" id="KW-0822">Tryptophan biosynthesis</keyword>
<dbReference type="GO" id="GO:0004640">
    <property type="term" value="F:phosphoribosylanthranilate isomerase activity"/>
    <property type="evidence" value="ECO:0007669"/>
    <property type="project" value="UniProtKB-UniRule"/>
</dbReference>
<dbReference type="HOGENOM" id="CLU_076364_1_2_7"/>
<evidence type="ECO:0000256" key="5">
    <source>
        <dbReference type="ARBA" id="ARBA00022605"/>
    </source>
</evidence>
<dbReference type="InterPro" id="IPR013785">
    <property type="entry name" value="Aldolase_TIM"/>
</dbReference>
<evidence type="ECO:0000256" key="1">
    <source>
        <dbReference type="ARBA" id="ARBA00001164"/>
    </source>
</evidence>
<gene>
    <name evidence="9" type="primary">trpF</name>
    <name evidence="11" type="ordered locus">Dbac_2816</name>
</gene>
<keyword evidence="5 9" id="KW-0028">Amino-acid biosynthesis</keyword>
<dbReference type="CDD" id="cd00405">
    <property type="entry name" value="PRAI"/>
    <property type="match status" value="1"/>
</dbReference>
<accession>C7LU94</accession>
<dbReference type="STRING" id="525897.Dbac_2816"/>
<feature type="domain" description="N-(5'phosphoribosyl) anthranilate isomerase (PRAI)" evidence="10">
    <location>
        <begin position="4"/>
        <end position="195"/>
    </location>
</feature>
<dbReference type="InterPro" id="IPR001240">
    <property type="entry name" value="PRAI_dom"/>
</dbReference>
<evidence type="ECO:0000313" key="12">
    <source>
        <dbReference type="Proteomes" id="UP000002216"/>
    </source>
</evidence>
<dbReference type="RefSeq" id="WP_015774981.1">
    <property type="nucleotide sequence ID" value="NC_013173.1"/>
</dbReference>
<sequence length="204" mass="22144">MIIKVCGMTRSEDVEFCDALGIDLLGFIFHPESPRNIAPEWVATQKPGRALKTGVFVRQGVEEISAIAKASDLDLLQLHGGHTLEQCRDLGPERVIKTLWPQRYATTELLLADMLLFAPVCRAILLDSGTSGGGHGTSLSATDLQRLKCPHPWYLAGGLGPHNLTAMKFTGASGFDLNSGVENLPGIKDHEKIRTALHILRGKP</sequence>
<comment type="catalytic activity">
    <reaction evidence="1 9">
        <text>N-(5-phospho-beta-D-ribosyl)anthranilate = 1-(2-carboxyphenylamino)-1-deoxy-D-ribulose 5-phosphate</text>
        <dbReference type="Rhea" id="RHEA:21540"/>
        <dbReference type="ChEBI" id="CHEBI:18277"/>
        <dbReference type="ChEBI" id="CHEBI:58613"/>
        <dbReference type="EC" id="5.3.1.24"/>
    </reaction>
</comment>
<dbReference type="EMBL" id="CP001629">
    <property type="protein sequence ID" value="ACU90892.1"/>
    <property type="molecule type" value="Genomic_DNA"/>
</dbReference>
<dbReference type="eggNOG" id="COG0135">
    <property type="taxonomic scope" value="Bacteria"/>
</dbReference>
<proteinExistence type="inferred from homology"/>